<reference evidence="1 2" key="1">
    <citation type="submission" date="2017-09" db="EMBL/GenBank/DDBJ databases">
        <title>Depth-based differentiation of microbial function through sediment-hosted aquifers and enrichment of novel symbionts in the deep terrestrial subsurface.</title>
        <authorList>
            <person name="Probst A.J."/>
            <person name="Ladd B."/>
            <person name="Jarett J.K."/>
            <person name="Geller-Mcgrath D.E."/>
            <person name="Sieber C.M."/>
            <person name="Emerson J.B."/>
            <person name="Anantharaman K."/>
            <person name="Thomas B.C."/>
            <person name="Malmstrom R."/>
            <person name="Stieglmeier M."/>
            <person name="Klingl A."/>
            <person name="Woyke T."/>
            <person name="Ryan C.M."/>
            <person name="Banfield J.F."/>
        </authorList>
    </citation>
    <scope>NUCLEOTIDE SEQUENCE [LARGE SCALE GENOMIC DNA]</scope>
    <source>
        <strain evidence="1">CG11_big_fil_rev_8_21_14_0_20_46_11</strain>
    </source>
</reference>
<comment type="caution">
    <text evidence="1">The sequence shown here is derived from an EMBL/GenBank/DDBJ whole genome shotgun (WGS) entry which is preliminary data.</text>
</comment>
<gene>
    <name evidence="1" type="ORF">COV91_04960</name>
</gene>
<protein>
    <submittedName>
        <fullName evidence="1">Uncharacterized protein</fullName>
    </submittedName>
</protein>
<dbReference type="EMBL" id="PCVG01000064">
    <property type="protein sequence ID" value="PIQ68291.1"/>
    <property type="molecule type" value="Genomic_DNA"/>
</dbReference>
<dbReference type="AlphaFoldDB" id="A0A2H0KAK2"/>
<organism evidence="1 2">
    <name type="scientific">Candidatus Taylorbacteria bacterium CG11_big_fil_rev_8_21_14_0_20_46_11</name>
    <dbReference type="NCBI Taxonomy" id="1975025"/>
    <lineage>
        <taxon>Bacteria</taxon>
        <taxon>Candidatus Tayloriibacteriota</taxon>
    </lineage>
</organism>
<accession>A0A2H0KAK2</accession>
<dbReference type="Proteomes" id="UP000229342">
    <property type="component" value="Unassembled WGS sequence"/>
</dbReference>
<proteinExistence type="predicted"/>
<evidence type="ECO:0000313" key="1">
    <source>
        <dbReference type="EMBL" id="PIQ68291.1"/>
    </source>
</evidence>
<name>A0A2H0KAK2_9BACT</name>
<sequence length="66" mass="7879">MKTKQRQSKNMQPTKKTFQSITGQWIEKRTKTEILLCLCGNKYIKTRKDQKVCIRCIYRTLPERAS</sequence>
<evidence type="ECO:0000313" key="2">
    <source>
        <dbReference type="Proteomes" id="UP000229342"/>
    </source>
</evidence>